<evidence type="ECO:0000256" key="2">
    <source>
        <dbReference type="ARBA" id="ARBA00012483"/>
    </source>
</evidence>
<keyword evidence="5" id="KW-0833">Ubl conjugation pathway</keyword>
<evidence type="ECO:0000256" key="8">
    <source>
        <dbReference type="PROSITE-ProRule" id="PRU00175"/>
    </source>
</evidence>
<feature type="transmembrane region" description="Helical" evidence="9">
    <location>
        <begin position="6"/>
        <end position="28"/>
    </location>
</feature>
<evidence type="ECO:0000256" key="4">
    <source>
        <dbReference type="ARBA" id="ARBA00022771"/>
    </source>
</evidence>
<evidence type="ECO:0000256" key="3">
    <source>
        <dbReference type="ARBA" id="ARBA00022723"/>
    </source>
</evidence>
<reference evidence="11 12" key="1">
    <citation type="journal article" date="2021" name="Hortic Res">
        <title>The domestication of Cucurbita argyrosperma as revealed by the genome of its wild relative.</title>
        <authorList>
            <person name="Barrera-Redondo J."/>
            <person name="Sanchez-de la Vega G."/>
            <person name="Aguirre-Liguori J.A."/>
            <person name="Castellanos-Morales G."/>
            <person name="Gutierrez-Guerrero Y.T."/>
            <person name="Aguirre-Dugua X."/>
            <person name="Aguirre-Planter E."/>
            <person name="Tenaillon M.I."/>
            <person name="Lira-Saade R."/>
            <person name="Eguiarte L.E."/>
        </authorList>
    </citation>
    <scope>NUCLEOTIDE SEQUENCE [LARGE SCALE GENOMIC DNA]</scope>
    <source>
        <strain evidence="11">JBR-2021</strain>
    </source>
</reference>
<dbReference type="Pfam" id="PF13639">
    <property type="entry name" value="zf-RING_2"/>
    <property type="match status" value="1"/>
</dbReference>
<evidence type="ECO:0000313" key="12">
    <source>
        <dbReference type="Proteomes" id="UP000685013"/>
    </source>
</evidence>
<evidence type="ECO:0000256" key="6">
    <source>
        <dbReference type="ARBA" id="ARBA00022833"/>
    </source>
</evidence>
<accession>A0AAV6MA71</accession>
<feature type="domain" description="RING-type" evidence="10">
    <location>
        <begin position="98"/>
        <end position="140"/>
    </location>
</feature>
<evidence type="ECO:0000256" key="7">
    <source>
        <dbReference type="ARBA" id="ARBA00024209"/>
    </source>
</evidence>
<dbReference type="InterPro" id="IPR053238">
    <property type="entry name" value="RING-H2_zinc_finger"/>
</dbReference>
<keyword evidence="6" id="KW-0862">Zinc</keyword>
<dbReference type="PANTHER" id="PTHR14155:SF610">
    <property type="entry name" value="OS01G0755700 PROTEIN"/>
    <property type="match status" value="1"/>
</dbReference>
<evidence type="ECO:0000259" key="10">
    <source>
        <dbReference type="PROSITE" id="PS50089"/>
    </source>
</evidence>
<evidence type="ECO:0000256" key="9">
    <source>
        <dbReference type="SAM" id="Phobius"/>
    </source>
</evidence>
<evidence type="ECO:0000256" key="1">
    <source>
        <dbReference type="ARBA" id="ARBA00000900"/>
    </source>
</evidence>
<dbReference type="PROSITE" id="PS50089">
    <property type="entry name" value="ZF_RING_2"/>
    <property type="match status" value="1"/>
</dbReference>
<sequence>MHIIVIFGLFLIILVILTFFALCLYICFQCYNHGFPEDDSIITESGESTTTTTRATSVAVDSNEINRHIQIAMEKLTKPSTEYDYEKDNEAVSVLSQCAICLEEFENTDLCRVFPNCKHMFHTHCIVRWLGINQTCPVCRTQL</sequence>
<comment type="caution">
    <text evidence="11">The sequence shown here is derived from an EMBL/GenBank/DDBJ whole genome shotgun (WGS) entry which is preliminary data.</text>
</comment>
<feature type="non-terminal residue" evidence="11">
    <location>
        <position position="1"/>
    </location>
</feature>
<comment type="similarity">
    <text evidence="7">Belongs to the RING-type zinc finger family. ATL subfamily.</text>
</comment>
<organism evidence="11 12">
    <name type="scientific">Cucurbita argyrosperma subsp. sororia</name>
    <dbReference type="NCBI Taxonomy" id="37648"/>
    <lineage>
        <taxon>Eukaryota</taxon>
        <taxon>Viridiplantae</taxon>
        <taxon>Streptophyta</taxon>
        <taxon>Embryophyta</taxon>
        <taxon>Tracheophyta</taxon>
        <taxon>Spermatophyta</taxon>
        <taxon>Magnoliopsida</taxon>
        <taxon>eudicotyledons</taxon>
        <taxon>Gunneridae</taxon>
        <taxon>Pentapetalae</taxon>
        <taxon>rosids</taxon>
        <taxon>fabids</taxon>
        <taxon>Cucurbitales</taxon>
        <taxon>Cucurbitaceae</taxon>
        <taxon>Cucurbiteae</taxon>
        <taxon>Cucurbita</taxon>
    </lineage>
</organism>
<keyword evidence="4 8" id="KW-0863">Zinc-finger</keyword>
<dbReference type="GO" id="GO:0008270">
    <property type="term" value="F:zinc ion binding"/>
    <property type="evidence" value="ECO:0007669"/>
    <property type="project" value="UniProtKB-KW"/>
</dbReference>
<keyword evidence="9" id="KW-0472">Membrane</keyword>
<keyword evidence="3" id="KW-0479">Metal-binding</keyword>
<dbReference type="EC" id="2.3.2.27" evidence="2"/>
<keyword evidence="12" id="KW-1185">Reference proteome</keyword>
<dbReference type="Proteomes" id="UP000685013">
    <property type="component" value="Chromosome 16"/>
</dbReference>
<comment type="catalytic activity">
    <reaction evidence="1">
        <text>S-ubiquitinyl-[E2 ubiquitin-conjugating enzyme]-L-cysteine + [acceptor protein]-L-lysine = [E2 ubiquitin-conjugating enzyme]-L-cysteine + N(6)-ubiquitinyl-[acceptor protein]-L-lysine.</text>
        <dbReference type="EC" id="2.3.2.27"/>
    </reaction>
</comment>
<keyword evidence="9" id="KW-0812">Transmembrane</keyword>
<proteinExistence type="inferred from homology"/>
<evidence type="ECO:0000256" key="5">
    <source>
        <dbReference type="ARBA" id="ARBA00022786"/>
    </source>
</evidence>
<gene>
    <name evidence="11" type="primary">ATL8</name>
    <name evidence="11" type="ORF">SDJN03_24948</name>
</gene>
<keyword evidence="9" id="KW-1133">Transmembrane helix</keyword>
<dbReference type="PANTHER" id="PTHR14155">
    <property type="entry name" value="RING FINGER DOMAIN-CONTAINING"/>
    <property type="match status" value="1"/>
</dbReference>
<dbReference type="AlphaFoldDB" id="A0AAV6MA71"/>
<name>A0AAV6MA71_9ROSI</name>
<dbReference type="EMBL" id="JAGKQH010000016">
    <property type="protein sequence ID" value="KAG6577374.1"/>
    <property type="molecule type" value="Genomic_DNA"/>
</dbReference>
<dbReference type="SMART" id="SM00184">
    <property type="entry name" value="RING"/>
    <property type="match status" value="1"/>
</dbReference>
<protein>
    <recommendedName>
        <fullName evidence="2">RING-type E3 ubiquitin transferase</fullName>
        <ecNumber evidence="2">2.3.2.27</ecNumber>
    </recommendedName>
</protein>
<evidence type="ECO:0000313" key="11">
    <source>
        <dbReference type="EMBL" id="KAG6577374.1"/>
    </source>
</evidence>
<dbReference type="InterPro" id="IPR001841">
    <property type="entry name" value="Znf_RING"/>
</dbReference>
<dbReference type="GO" id="GO:0061630">
    <property type="term" value="F:ubiquitin protein ligase activity"/>
    <property type="evidence" value="ECO:0007669"/>
    <property type="project" value="UniProtKB-EC"/>
</dbReference>